<protein>
    <recommendedName>
        <fullName evidence="1">RNase H type-1 domain-containing protein</fullName>
    </recommendedName>
</protein>
<reference evidence="2" key="1">
    <citation type="submission" date="2023-07" db="EMBL/GenBank/DDBJ databases">
        <title>A chromosome-level genome assembly of Lolium multiflorum.</title>
        <authorList>
            <person name="Chen Y."/>
            <person name="Copetti D."/>
            <person name="Kolliker R."/>
            <person name="Studer B."/>
        </authorList>
    </citation>
    <scope>NUCLEOTIDE SEQUENCE</scope>
    <source>
        <strain evidence="2">02402/16</strain>
        <tissue evidence="2">Leaf</tissue>
    </source>
</reference>
<dbReference type="Proteomes" id="UP001231189">
    <property type="component" value="Unassembled WGS sequence"/>
</dbReference>
<keyword evidence="3" id="KW-1185">Reference proteome</keyword>
<gene>
    <name evidence="2" type="ORF">QYE76_050971</name>
</gene>
<name>A0AAD8WHH1_LOLMU</name>
<dbReference type="EMBL" id="JAUUTY010000003">
    <property type="protein sequence ID" value="KAK1662812.1"/>
    <property type="molecule type" value="Genomic_DNA"/>
</dbReference>
<comment type="caution">
    <text evidence="2">The sequence shown here is derived from an EMBL/GenBank/DDBJ whole genome shotgun (WGS) entry which is preliminary data.</text>
</comment>
<dbReference type="PANTHER" id="PTHR47723">
    <property type="entry name" value="OS05G0353850 PROTEIN"/>
    <property type="match status" value="1"/>
</dbReference>
<dbReference type="GO" id="GO:0003676">
    <property type="term" value="F:nucleic acid binding"/>
    <property type="evidence" value="ECO:0007669"/>
    <property type="project" value="InterPro"/>
</dbReference>
<dbReference type="InterPro" id="IPR053151">
    <property type="entry name" value="RNase_H-like"/>
</dbReference>
<organism evidence="2 3">
    <name type="scientific">Lolium multiflorum</name>
    <name type="common">Italian ryegrass</name>
    <name type="synonym">Lolium perenne subsp. multiflorum</name>
    <dbReference type="NCBI Taxonomy" id="4521"/>
    <lineage>
        <taxon>Eukaryota</taxon>
        <taxon>Viridiplantae</taxon>
        <taxon>Streptophyta</taxon>
        <taxon>Embryophyta</taxon>
        <taxon>Tracheophyta</taxon>
        <taxon>Spermatophyta</taxon>
        <taxon>Magnoliopsida</taxon>
        <taxon>Liliopsida</taxon>
        <taxon>Poales</taxon>
        <taxon>Poaceae</taxon>
        <taxon>BOP clade</taxon>
        <taxon>Pooideae</taxon>
        <taxon>Poodae</taxon>
        <taxon>Poeae</taxon>
        <taxon>Poeae Chloroplast Group 2 (Poeae type)</taxon>
        <taxon>Loliodinae</taxon>
        <taxon>Loliinae</taxon>
        <taxon>Lolium</taxon>
    </lineage>
</organism>
<evidence type="ECO:0000313" key="3">
    <source>
        <dbReference type="Proteomes" id="UP001231189"/>
    </source>
</evidence>
<evidence type="ECO:0000259" key="1">
    <source>
        <dbReference type="Pfam" id="PF13456"/>
    </source>
</evidence>
<accession>A0AAD8WHH1</accession>
<feature type="domain" description="RNase H type-1" evidence="1">
    <location>
        <begin position="1"/>
        <end position="81"/>
    </location>
</feature>
<dbReference type="InterPro" id="IPR002156">
    <property type="entry name" value="RNaseH_domain"/>
</dbReference>
<proteinExistence type="predicted"/>
<dbReference type="GO" id="GO:0004523">
    <property type="term" value="F:RNA-DNA hybrid ribonuclease activity"/>
    <property type="evidence" value="ECO:0007669"/>
    <property type="project" value="InterPro"/>
</dbReference>
<dbReference type="InterPro" id="IPR036397">
    <property type="entry name" value="RNaseH_sf"/>
</dbReference>
<dbReference type="CDD" id="cd06222">
    <property type="entry name" value="RNase_H_like"/>
    <property type="match status" value="1"/>
</dbReference>
<dbReference type="SUPFAM" id="SSF53098">
    <property type="entry name" value="Ribonuclease H-like"/>
    <property type="match status" value="1"/>
</dbReference>
<dbReference type="PANTHER" id="PTHR47723:SF18">
    <property type="entry name" value="RNASE H TYPE-1 DOMAIN-CONTAINING PROTEIN"/>
    <property type="match status" value="1"/>
</dbReference>
<dbReference type="Gene3D" id="3.30.420.10">
    <property type="entry name" value="Ribonuclease H-like superfamily/Ribonuclease H"/>
    <property type="match status" value="1"/>
</dbReference>
<dbReference type="AlphaFoldDB" id="A0AAD8WHH1"/>
<sequence>MAEVMAMNDGLNLANQLGCSRIEAESDSLETIEGCTGGDTWWSENSAIFADCLDIRAGFDDVKFKHCSREANRVADEIASMPIYAPYAAEAAMVSLQDDDSVSSNAGPAAAGGVSVFGNVENGSAFYDGAALLAWRSRCPLIPPDQLGTPIHNRPDRRRDSVSAVHHLIELIAKNVRVHWRSRSGVSVLLSEIGRQGQ</sequence>
<evidence type="ECO:0000313" key="2">
    <source>
        <dbReference type="EMBL" id="KAK1662812.1"/>
    </source>
</evidence>
<dbReference type="Pfam" id="PF13456">
    <property type="entry name" value="RVT_3"/>
    <property type="match status" value="1"/>
</dbReference>
<dbReference type="InterPro" id="IPR012337">
    <property type="entry name" value="RNaseH-like_sf"/>
</dbReference>
<dbReference type="InterPro" id="IPR044730">
    <property type="entry name" value="RNase_H-like_dom_plant"/>
</dbReference>